<reference evidence="7 8" key="1">
    <citation type="submission" date="2024-01" db="EMBL/GenBank/DDBJ databases">
        <title>Genome assemblies of Stephania.</title>
        <authorList>
            <person name="Yang L."/>
        </authorList>
    </citation>
    <scope>NUCLEOTIDE SEQUENCE [LARGE SCALE GENOMIC DNA]</scope>
    <source>
        <strain evidence="7">QJT</strain>
        <tissue evidence="7">Leaf</tissue>
    </source>
</reference>
<comment type="caution">
    <text evidence="7">The sequence shown here is derived from an EMBL/GenBank/DDBJ whole genome shotgun (WGS) entry which is preliminary data.</text>
</comment>
<evidence type="ECO:0000256" key="5">
    <source>
        <dbReference type="ARBA" id="ARBA00022490"/>
    </source>
</evidence>
<evidence type="ECO:0000256" key="1">
    <source>
        <dbReference type="ARBA" id="ARBA00004496"/>
    </source>
</evidence>
<gene>
    <name evidence="7" type="ORF">Sjap_001496</name>
</gene>
<keyword evidence="8" id="KW-1185">Reference proteome</keyword>
<comment type="similarity">
    <text evidence="2">Belongs to the Rab3-GAP catalytic subunit family.</text>
</comment>
<feature type="domain" description="Rab3GAP catalytic subunit conserved" evidence="6">
    <location>
        <begin position="3"/>
        <end position="163"/>
    </location>
</feature>
<keyword evidence="4" id="KW-0343">GTPase activation</keyword>
<dbReference type="InterPro" id="IPR045700">
    <property type="entry name" value="Rab3GAP1"/>
</dbReference>
<sequence length="385" mass="43779">MVRKGSAGLVGSMMLLNSYQRMHAPYTQDVPIMTEDMHEERLRAAEVLGNAFSFSAQLEKDILTSDMSAFKAANPDAVFEDFIRWHSPGDWEPCEADVSESSMDHETELNADWPPRGSLSERMSERGNSWRQIWNDVPPLPVSEQKPLLDPNREGEKILHYLETIPPHQLLQQMVCTAFRASVGCLNRTSFGAFEQLKIRIEQLYLTMASTLKPLQATLLHDKNEIIDDLRRLTVVSEHVEKLVILSASMHRKLLAAPRLSTAILGDYFKYYLPRMGTGLEGRNEQEEFNEKQQVKGHERAAIADMFMTPTANQSWRKVLSMGNLLNGHEPILREIIFSKRDNVVDTHYASFTRSSLDHEIETHRMYICGTSNDLQVALSVSSSD</sequence>
<name>A0AAP0PV37_9MAGN</name>
<dbReference type="InterPro" id="IPR026147">
    <property type="entry name" value="Rab3GAP1_conserved"/>
</dbReference>
<dbReference type="Pfam" id="PF13890">
    <property type="entry name" value="Rab3-GTPase_cat"/>
    <property type="match status" value="1"/>
</dbReference>
<evidence type="ECO:0000313" key="8">
    <source>
        <dbReference type="Proteomes" id="UP001417504"/>
    </source>
</evidence>
<comment type="subcellular location">
    <subcellularLocation>
        <location evidence="1">Cytoplasm</location>
    </subcellularLocation>
</comment>
<dbReference type="PANTHER" id="PTHR21422">
    <property type="entry name" value="RAB3 GTPASE-ACTIVATING PROTEIN CATALYTIC SUBUNIT"/>
    <property type="match status" value="1"/>
</dbReference>
<evidence type="ECO:0000256" key="2">
    <source>
        <dbReference type="ARBA" id="ARBA00008856"/>
    </source>
</evidence>
<organism evidence="7 8">
    <name type="scientific">Stephania japonica</name>
    <dbReference type="NCBI Taxonomy" id="461633"/>
    <lineage>
        <taxon>Eukaryota</taxon>
        <taxon>Viridiplantae</taxon>
        <taxon>Streptophyta</taxon>
        <taxon>Embryophyta</taxon>
        <taxon>Tracheophyta</taxon>
        <taxon>Spermatophyta</taxon>
        <taxon>Magnoliopsida</taxon>
        <taxon>Ranunculales</taxon>
        <taxon>Menispermaceae</taxon>
        <taxon>Menispermoideae</taxon>
        <taxon>Cissampelideae</taxon>
        <taxon>Stephania</taxon>
    </lineage>
</organism>
<evidence type="ECO:0000256" key="3">
    <source>
        <dbReference type="ARBA" id="ARBA00015817"/>
    </source>
</evidence>
<evidence type="ECO:0000259" key="6">
    <source>
        <dbReference type="Pfam" id="PF13890"/>
    </source>
</evidence>
<dbReference type="AlphaFoldDB" id="A0AAP0PV37"/>
<proteinExistence type="inferred from homology"/>
<protein>
    <recommendedName>
        <fullName evidence="3">Rab3 GTPase-activating protein catalytic subunit</fullName>
    </recommendedName>
</protein>
<evidence type="ECO:0000256" key="4">
    <source>
        <dbReference type="ARBA" id="ARBA00022468"/>
    </source>
</evidence>
<accession>A0AAP0PV37</accession>
<dbReference type="EMBL" id="JBBNAE010000001">
    <property type="protein sequence ID" value="KAK9154016.1"/>
    <property type="molecule type" value="Genomic_DNA"/>
</dbReference>
<dbReference type="GO" id="GO:0005096">
    <property type="term" value="F:GTPase activator activity"/>
    <property type="evidence" value="ECO:0007669"/>
    <property type="project" value="UniProtKB-KW"/>
</dbReference>
<dbReference type="PANTHER" id="PTHR21422:SF9">
    <property type="entry name" value="RAB3 GTPASE-ACTIVATING PROTEIN CATALYTIC SUBUNIT"/>
    <property type="match status" value="1"/>
</dbReference>
<evidence type="ECO:0000313" key="7">
    <source>
        <dbReference type="EMBL" id="KAK9154016.1"/>
    </source>
</evidence>
<keyword evidence="5" id="KW-0963">Cytoplasm</keyword>
<dbReference type="Proteomes" id="UP001417504">
    <property type="component" value="Unassembled WGS sequence"/>
</dbReference>
<dbReference type="GO" id="GO:0005737">
    <property type="term" value="C:cytoplasm"/>
    <property type="evidence" value="ECO:0007669"/>
    <property type="project" value="UniProtKB-SubCell"/>
</dbReference>